<proteinExistence type="predicted"/>
<gene>
    <name evidence="1" type="ORF">Vadar_031934</name>
</gene>
<name>A0ACB7Z7R9_9ERIC</name>
<reference evidence="1 2" key="1">
    <citation type="journal article" date="2021" name="Hortic Res">
        <title>High-quality reference genome and annotation aids understanding of berry development for evergreen blueberry (Vaccinium darrowii).</title>
        <authorList>
            <person name="Yu J."/>
            <person name="Hulse-Kemp A.M."/>
            <person name="Babiker E."/>
            <person name="Staton M."/>
        </authorList>
    </citation>
    <scope>NUCLEOTIDE SEQUENCE [LARGE SCALE GENOMIC DNA]</scope>
    <source>
        <strain evidence="2">cv. NJ 8807/NJ 8810</strain>
        <tissue evidence="1">Young leaf</tissue>
    </source>
</reference>
<protein>
    <submittedName>
        <fullName evidence="1">Uncharacterized protein</fullName>
    </submittedName>
</protein>
<accession>A0ACB7Z7R9</accession>
<sequence length="135" mass="14480">MLIPSYIECRIAFLIAFFLILIGAALSVSNQGGEGDDCSVLQPRVFARAVVLSLASVVLEIVYYLALDSRKSRNGSCDGTPATPNQSGIAMSKPQVPPPQFPPPQVPPPNTEAAVSVHTCFCLLCQHQQNVSRPE</sequence>
<evidence type="ECO:0000313" key="2">
    <source>
        <dbReference type="Proteomes" id="UP000828048"/>
    </source>
</evidence>
<evidence type="ECO:0000313" key="1">
    <source>
        <dbReference type="EMBL" id="KAH7861869.1"/>
    </source>
</evidence>
<comment type="caution">
    <text evidence="1">The sequence shown here is derived from an EMBL/GenBank/DDBJ whole genome shotgun (WGS) entry which is preliminary data.</text>
</comment>
<dbReference type="EMBL" id="CM037154">
    <property type="protein sequence ID" value="KAH7861869.1"/>
    <property type="molecule type" value="Genomic_DNA"/>
</dbReference>
<keyword evidence="2" id="KW-1185">Reference proteome</keyword>
<dbReference type="Proteomes" id="UP000828048">
    <property type="component" value="Chromosome 4"/>
</dbReference>
<organism evidence="1 2">
    <name type="scientific">Vaccinium darrowii</name>
    <dbReference type="NCBI Taxonomy" id="229202"/>
    <lineage>
        <taxon>Eukaryota</taxon>
        <taxon>Viridiplantae</taxon>
        <taxon>Streptophyta</taxon>
        <taxon>Embryophyta</taxon>
        <taxon>Tracheophyta</taxon>
        <taxon>Spermatophyta</taxon>
        <taxon>Magnoliopsida</taxon>
        <taxon>eudicotyledons</taxon>
        <taxon>Gunneridae</taxon>
        <taxon>Pentapetalae</taxon>
        <taxon>asterids</taxon>
        <taxon>Ericales</taxon>
        <taxon>Ericaceae</taxon>
        <taxon>Vaccinioideae</taxon>
        <taxon>Vaccinieae</taxon>
        <taxon>Vaccinium</taxon>
    </lineage>
</organism>